<dbReference type="Proteomes" id="UP000267821">
    <property type="component" value="Unassembled WGS sequence"/>
</dbReference>
<feature type="compositionally biased region" description="Low complexity" evidence="1">
    <location>
        <begin position="16"/>
        <end position="25"/>
    </location>
</feature>
<feature type="region of interest" description="Disordered" evidence="1">
    <location>
        <begin position="58"/>
        <end position="97"/>
    </location>
</feature>
<evidence type="ECO:0000313" key="2">
    <source>
        <dbReference type="EMBL" id="RPB18349.1"/>
    </source>
</evidence>
<feature type="compositionally biased region" description="Basic and acidic residues" evidence="1">
    <location>
        <begin position="26"/>
        <end position="35"/>
    </location>
</feature>
<feature type="region of interest" description="Disordered" evidence="1">
    <location>
        <begin position="1"/>
        <end position="43"/>
    </location>
</feature>
<evidence type="ECO:0000256" key="1">
    <source>
        <dbReference type="SAM" id="MobiDB-lite"/>
    </source>
</evidence>
<sequence length="453" mass="49898">MHSEDWAVGPQIVYISPQSYSSQSDSPRDTQKGDEDTPQAASINPQYLFTLSSSLDHSPKHTLEDDENTTQAATFPGDPPKDTGIIINPQRKARKERAKKKSYPCGFLGKRCEFMLNKSGFKDCAKLKEDALRHINGYQCLTCGARFGKPYGLKRHHLNKTKCTKRDCELVHPALLLWMRKLEKAQGYSLIKSAINHCKPYCDMNTNSQSQHKARKNKFNGTTNTQHEAPLVPNPLAIPDISPIDSDASGESHPDNDIPDNYMTSGSLLVQPEERLVHVNDGGFALAQQRGSQGLASNVLGQDNSDVDMSYGGYPEKVADTQDHFSLSPARPTTPITPFINYEDFNHGQGYSHAPAIADPQGPFIYLHTGTSDNAAAYSAATTSTPPQDLQGHNSAQHQDPLYSTINYPLVYPSDSLSTDYNQLLIRIANDDLQLGDASETLADPFWPTGFTG</sequence>
<feature type="region of interest" description="Disordered" evidence="1">
    <location>
        <begin position="220"/>
        <end position="257"/>
    </location>
</feature>
<organism evidence="2 3">
    <name type="scientific">Terfezia boudieri ATCC MYA-4762</name>
    <dbReference type="NCBI Taxonomy" id="1051890"/>
    <lineage>
        <taxon>Eukaryota</taxon>
        <taxon>Fungi</taxon>
        <taxon>Dikarya</taxon>
        <taxon>Ascomycota</taxon>
        <taxon>Pezizomycotina</taxon>
        <taxon>Pezizomycetes</taxon>
        <taxon>Pezizales</taxon>
        <taxon>Pezizaceae</taxon>
        <taxon>Terfezia</taxon>
    </lineage>
</organism>
<dbReference type="InParanoid" id="A0A3N4LA48"/>
<dbReference type="OrthoDB" id="5384929at2759"/>
<dbReference type="EMBL" id="ML121640">
    <property type="protein sequence ID" value="RPB18349.1"/>
    <property type="molecule type" value="Genomic_DNA"/>
</dbReference>
<dbReference type="AlphaFoldDB" id="A0A3N4LA48"/>
<accession>A0A3N4LA48</accession>
<evidence type="ECO:0000313" key="3">
    <source>
        <dbReference type="Proteomes" id="UP000267821"/>
    </source>
</evidence>
<keyword evidence="3" id="KW-1185">Reference proteome</keyword>
<reference evidence="2 3" key="1">
    <citation type="journal article" date="2018" name="Nat. Ecol. Evol.">
        <title>Pezizomycetes genomes reveal the molecular basis of ectomycorrhizal truffle lifestyle.</title>
        <authorList>
            <person name="Murat C."/>
            <person name="Payen T."/>
            <person name="Noel B."/>
            <person name="Kuo A."/>
            <person name="Morin E."/>
            <person name="Chen J."/>
            <person name="Kohler A."/>
            <person name="Krizsan K."/>
            <person name="Balestrini R."/>
            <person name="Da Silva C."/>
            <person name="Montanini B."/>
            <person name="Hainaut M."/>
            <person name="Levati E."/>
            <person name="Barry K.W."/>
            <person name="Belfiori B."/>
            <person name="Cichocki N."/>
            <person name="Clum A."/>
            <person name="Dockter R.B."/>
            <person name="Fauchery L."/>
            <person name="Guy J."/>
            <person name="Iotti M."/>
            <person name="Le Tacon F."/>
            <person name="Lindquist E.A."/>
            <person name="Lipzen A."/>
            <person name="Malagnac F."/>
            <person name="Mello A."/>
            <person name="Molinier V."/>
            <person name="Miyauchi S."/>
            <person name="Poulain J."/>
            <person name="Riccioni C."/>
            <person name="Rubini A."/>
            <person name="Sitrit Y."/>
            <person name="Splivallo R."/>
            <person name="Traeger S."/>
            <person name="Wang M."/>
            <person name="Zifcakova L."/>
            <person name="Wipf D."/>
            <person name="Zambonelli A."/>
            <person name="Paolocci F."/>
            <person name="Nowrousian M."/>
            <person name="Ottonello S."/>
            <person name="Baldrian P."/>
            <person name="Spatafora J.W."/>
            <person name="Henrissat B."/>
            <person name="Nagy L.G."/>
            <person name="Aury J.M."/>
            <person name="Wincker P."/>
            <person name="Grigoriev I.V."/>
            <person name="Bonfante P."/>
            <person name="Martin F.M."/>
        </authorList>
    </citation>
    <scope>NUCLEOTIDE SEQUENCE [LARGE SCALE GENOMIC DNA]</scope>
    <source>
        <strain evidence="2 3">ATCC MYA-4762</strain>
    </source>
</reference>
<name>A0A3N4LA48_9PEZI</name>
<gene>
    <name evidence="2" type="ORF">L211DRAFT_854207</name>
</gene>
<protein>
    <submittedName>
        <fullName evidence="2">Uncharacterized protein</fullName>
    </submittedName>
</protein>
<proteinExistence type="predicted"/>